<dbReference type="RefSeq" id="WP_224862368.1">
    <property type="nucleotide sequence ID" value="NZ_JAYJJS010000008.1"/>
</dbReference>
<accession>A0ABU5YKD7</accession>
<proteinExistence type="predicted"/>
<protein>
    <recommendedName>
        <fullName evidence="3">ADP ribosyltransferase domain-containing protein</fullName>
    </recommendedName>
</protein>
<dbReference type="SUPFAM" id="SSF56399">
    <property type="entry name" value="ADP-ribosylation"/>
    <property type="match status" value="1"/>
</dbReference>
<gene>
    <name evidence="1" type="ORF">KV112_12300</name>
</gene>
<reference evidence="1 2" key="1">
    <citation type="submission" date="2023-12" db="EMBL/GenBank/DDBJ databases">
        <title>Description of new species of Mycobacterium terrae complex isolated from sewage at the Sao Paulo Zoological Park Foundation in Brazil.</title>
        <authorList>
            <person name="Romagnoli C.L."/>
            <person name="Conceicao E.C."/>
            <person name="Machado E."/>
            <person name="Barreto L.B.P.F."/>
            <person name="Sharma A."/>
            <person name="Silva N.M."/>
            <person name="Marques L.E."/>
            <person name="Juliana M.A."/>
            <person name="Lourenco M.C.S."/>
            <person name="Digiampietri L.A."/>
            <person name="Suffys P.N."/>
            <person name="Viana-Niero C."/>
        </authorList>
    </citation>
    <scope>NUCLEOTIDE SEQUENCE [LARGE SCALE GENOMIC DNA]</scope>
    <source>
        <strain evidence="1 2">MYC123</strain>
    </source>
</reference>
<evidence type="ECO:0008006" key="3">
    <source>
        <dbReference type="Google" id="ProtNLM"/>
    </source>
</evidence>
<keyword evidence="2" id="KW-1185">Reference proteome</keyword>
<organism evidence="1 2">
    <name type="scientific">[Mycobacterium] zoologicum</name>
    <dbReference type="NCBI Taxonomy" id="2872311"/>
    <lineage>
        <taxon>Bacteria</taxon>
        <taxon>Bacillati</taxon>
        <taxon>Actinomycetota</taxon>
        <taxon>Actinomycetes</taxon>
        <taxon>Mycobacteriales</taxon>
        <taxon>Mycobacteriaceae</taxon>
        <taxon>Mycolicibacter</taxon>
    </lineage>
</organism>
<dbReference type="Gene3D" id="3.90.176.10">
    <property type="entry name" value="Toxin ADP-ribosyltransferase, Chain A, domain 1"/>
    <property type="match status" value="1"/>
</dbReference>
<comment type="caution">
    <text evidence="1">The sequence shown here is derived from an EMBL/GenBank/DDBJ whole genome shotgun (WGS) entry which is preliminary data.</text>
</comment>
<name>A0ABU5YKD7_9MYCO</name>
<dbReference type="Proteomes" id="UP001299046">
    <property type="component" value="Unassembled WGS sequence"/>
</dbReference>
<sequence>MSGVDPHERLCRLFSAQAAKAMLRQRVAVARWQGTDHFYERVQGALGGVVDSDAIVVAQELTMLAQPLPEDTELWRGIRSIEKTFGVGRANIESVAGRKWIENRFTSSTVSPEKAAPEFTHPGQTPAIMQIIARPGTPAVWIPPLGNPVYTGQSELLFVAGITVRILDIGVSGAMALIRVEVT</sequence>
<evidence type="ECO:0000313" key="2">
    <source>
        <dbReference type="Proteomes" id="UP001299046"/>
    </source>
</evidence>
<dbReference type="EMBL" id="JAYJJT010000012">
    <property type="protein sequence ID" value="MEB3050510.1"/>
    <property type="molecule type" value="Genomic_DNA"/>
</dbReference>
<evidence type="ECO:0000313" key="1">
    <source>
        <dbReference type="EMBL" id="MEB3050510.1"/>
    </source>
</evidence>